<dbReference type="OrthoDB" id="9814202at2"/>
<feature type="transmembrane region" description="Helical" evidence="9">
    <location>
        <begin position="134"/>
        <end position="154"/>
    </location>
</feature>
<dbReference type="Gene3D" id="1.10.3430.10">
    <property type="entry name" value="Ammonium transporter AmtB like domains"/>
    <property type="match status" value="1"/>
</dbReference>
<sequence length="416" mass="42714">MTLDGFDTGATAWVLASSALVLLMTPGVAFLYGGMVRSKNVLSTMMMSFIAMAVVGVCWIALGYSLAFGDANPFFGGLDFAGLSDMGAPVPGFEGDSALAIPPIVFVGFQMMFAVITGALLTGSAAERWRFGSCVVFLAVWSLLVYAPIAHWVFSPHGWAASMGSLDFAGGTVVHCNAGACGLALAFVLGKREPRDADIDGHNKPFVMMGAALLWFGWFGFNAGSALNANELAGYAFVNTNAAACAAMLSWLAMERFVIEGRRATSVGAASGAIAGLVAITPCAGFVGPRSALAVGLLAGGLCALAVHVIGGFVDDAADVAGIHLIGGVVGALSVGLFADRSINPAGRDGLFFGGGIDLLIDQAVVVAAVTAFAFAATLGIAALQEFLSRGARVTDDQETPGLDWSIHGEKPYDFD</sequence>
<evidence type="ECO:0000256" key="6">
    <source>
        <dbReference type="ARBA" id="ARBA00023136"/>
    </source>
</evidence>
<evidence type="ECO:0000313" key="11">
    <source>
        <dbReference type="EMBL" id="ROO86247.1"/>
    </source>
</evidence>
<dbReference type="InterPro" id="IPR029020">
    <property type="entry name" value="Ammonium/urea_transptr"/>
</dbReference>
<feature type="transmembrane region" description="Helical" evidence="9">
    <location>
        <begin position="99"/>
        <end position="122"/>
    </location>
</feature>
<name>A0A3N1CY75_9ACTN</name>
<evidence type="ECO:0000256" key="7">
    <source>
        <dbReference type="ARBA" id="ARBA00023177"/>
    </source>
</evidence>
<comment type="caution">
    <text evidence="11">The sequence shown here is derived from an EMBL/GenBank/DDBJ whole genome shotgun (WGS) entry which is preliminary data.</text>
</comment>
<organism evidence="11 12">
    <name type="scientific">Actinocorallia herbida</name>
    <dbReference type="NCBI Taxonomy" id="58109"/>
    <lineage>
        <taxon>Bacteria</taxon>
        <taxon>Bacillati</taxon>
        <taxon>Actinomycetota</taxon>
        <taxon>Actinomycetes</taxon>
        <taxon>Streptosporangiales</taxon>
        <taxon>Thermomonosporaceae</taxon>
        <taxon>Actinocorallia</taxon>
    </lineage>
</organism>
<dbReference type="GO" id="GO:0008519">
    <property type="term" value="F:ammonium channel activity"/>
    <property type="evidence" value="ECO:0007669"/>
    <property type="project" value="InterPro"/>
</dbReference>
<evidence type="ECO:0000259" key="10">
    <source>
        <dbReference type="Pfam" id="PF00909"/>
    </source>
</evidence>
<keyword evidence="12" id="KW-1185">Reference proteome</keyword>
<evidence type="ECO:0000256" key="4">
    <source>
        <dbReference type="ARBA" id="ARBA00022692"/>
    </source>
</evidence>
<comment type="subcellular location">
    <subcellularLocation>
        <location evidence="9">Cell membrane</location>
        <topology evidence="9">Multi-pass membrane protein</topology>
    </subcellularLocation>
    <subcellularLocation>
        <location evidence="1">Membrane</location>
        <topology evidence="1">Multi-pass membrane protein</topology>
    </subcellularLocation>
</comment>
<dbReference type="InterPro" id="IPR024041">
    <property type="entry name" value="NH4_transpt_AmtB-like_dom"/>
</dbReference>
<evidence type="ECO:0000256" key="5">
    <source>
        <dbReference type="ARBA" id="ARBA00022989"/>
    </source>
</evidence>
<dbReference type="NCBIfam" id="TIGR00836">
    <property type="entry name" value="amt"/>
    <property type="match status" value="1"/>
</dbReference>
<keyword evidence="3 9" id="KW-0813">Transport</keyword>
<feature type="transmembrane region" description="Helical" evidence="9">
    <location>
        <begin position="233"/>
        <end position="254"/>
    </location>
</feature>
<feature type="domain" description="Ammonium transporter AmtB-like" evidence="10">
    <location>
        <begin position="12"/>
        <end position="413"/>
    </location>
</feature>
<feature type="transmembrane region" description="Helical" evidence="9">
    <location>
        <begin position="45"/>
        <end position="67"/>
    </location>
</feature>
<reference evidence="11 12" key="1">
    <citation type="submission" date="2018-11" db="EMBL/GenBank/DDBJ databases">
        <title>Sequencing the genomes of 1000 actinobacteria strains.</title>
        <authorList>
            <person name="Klenk H.-P."/>
        </authorList>
    </citation>
    <scope>NUCLEOTIDE SEQUENCE [LARGE SCALE GENOMIC DNA]</scope>
    <source>
        <strain evidence="11 12">DSM 44254</strain>
    </source>
</reference>
<dbReference type="SUPFAM" id="SSF111352">
    <property type="entry name" value="Ammonium transporter"/>
    <property type="match status" value="1"/>
</dbReference>
<feature type="transmembrane region" description="Helical" evidence="9">
    <location>
        <begin position="202"/>
        <end position="221"/>
    </location>
</feature>
<dbReference type="PANTHER" id="PTHR43029">
    <property type="entry name" value="AMMONIUM TRANSPORTER MEP2"/>
    <property type="match status" value="1"/>
</dbReference>
<feature type="transmembrane region" description="Helical" evidence="9">
    <location>
        <begin position="166"/>
        <end position="190"/>
    </location>
</feature>
<feature type="transmembrane region" description="Helical" evidence="9">
    <location>
        <begin position="266"/>
        <end position="287"/>
    </location>
</feature>
<dbReference type="PANTHER" id="PTHR43029:SF10">
    <property type="entry name" value="AMMONIUM TRANSPORTER MEP2"/>
    <property type="match status" value="1"/>
</dbReference>
<comment type="similarity">
    <text evidence="2 9">Belongs to the ammonia transporter channel (TC 1.A.11.2) family.</text>
</comment>
<accession>A0A3N1CY75</accession>
<dbReference type="Pfam" id="PF00909">
    <property type="entry name" value="Ammonium_transp"/>
    <property type="match status" value="1"/>
</dbReference>
<keyword evidence="4 9" id="KW-0812">Transmembrane</keyword>
<keyword evidence="6 9" id="KW-0472">Membrane</keyword>
<dbReference type="Proteomes" id="UP000272400">
    <property type="component" value="Unassembled WGS sequence"/>
</dbReference>
<dbReference type="EMBL" id="RJKE01000001">
    <property type="protein sequence ID" value="ROO86247.1"/>
    <property type="molecule type" value="Genomic_DNA"/>
</dbReference>
<evidence type="ECO:0000256" key="1">
    <source>
        <dbReference type="ARBA" id="ARBA00004141"/>
    </source>
</evidence>
<dbReference type="RefSeq" id="WP_123665664.1">
    <property type="nucleotide sequence ID" value="NZ_RJKE01000001.1"/>
</dbReference>
<feature type="transmembrane region" description="Helical" evidence="9">
    <location>
        <begin position="321"/>
        <end position="339"/>
    </location>
</feature>
<protein>
    <recommendedName>
        <fullName evidence="8 9">Ammonium transporter</fullName>
    </recommendedName>
</protein>
<dbReference type="InterPro" id="IPR001905">
    <property type="entry name" value="Ammonium_transpt"/>
</dbReference>
<evidence type="ECO:0000256" key="2">
    <source>
        <dbReference type="ARBA" id="ARBA00005887"/>
    </source>
</evidence>
<gene>
    <name evidence="11" type="ORF">EDD29_3810</name>
</gene>
<feature type="transmembrane region" description="Helical" evidence="9">
    <location>
        <begin position="12"/>
        <end position="33"/>
    </location>
</feature>
<keyword evidence="5 9" id="KW-1133">Transmembrane helix</keyword>
<feature type="transmembrane region" description="Helical" evidence="9">
    <location>
        <begin position="359"/>
        <end position="384"/>
    </location>
</feature>
<proteinExistence type="inferred from homology"/>
<evidence type="ECO:0000256" key="8">
    <source>
        <dbReference type="ARBA" id="ARBA00050025"/>
    </source>
</evidence>
<evidence type="ECO:0000256" key="3">
    <source>
        <dbReference type="ARBA" id="ARBA00022448"/>
    </source>
</evidence>
<dbReference type="InterPro" id="IPR018047">
    <property type="entry name" value="Ammonium_transpt_CS"/>
</dbReference>
<evidence type="ECO:0000256" key="9">
    <source>
        <dbReference type="RuleBase" id="RU362002"/>
    </source>
</evidence>
<evidence type="ECO:0000313" key="12">
    <source>
        <dbReference type="Proteomes" id="UP000272400"/>
    </source>
</evidence>
<dbReference type="GO" id="GO:0005886">
    <property type="term" value="C:plasma membrane"/>
    <property type="evidence" value="ECO:0007669"/>
    <property type="project" value="UniProtKB-SubCell"/>
</dbReference>
<keyword evidence="7 9" id="KW-0924">Ammonia transport</keyword>
<feature type="transmembrane region" description="Helical" evidence="9">
    <location>
        <begin position="293"/>
        <end position="314"/>
    </location>
</feature>
<dbReference type="PROSITE" id="PS01219">
    <property type="entry name" value="AMMONIUM_TRANSP"/>
    <property type="match status" value="1"/>
</dbReference>
<dbReference type="AlphaFoldDB" id="A0A3N1CY75"/>